<evidence type="ECO:0000256" key="1">
    <source>
        <dbReference type="ARBA" id="ARBA00022729"/>
    </source>
</evidence>
<accession>A0A8I6WMC2</accession>
<keyword evidence="7" id="KW-1185">Reference proteome</keyword>
<dbReference type="Gramene" id="HORVU.MOREX.r2.1HG0006210.1">
    <property type="protein sequence ID" value="HORVU.MOREX.r2.1HG0006210.1.CDS.1"/>
    <property type="gene ID" value="HORVU.MOREX.r2.1HG0006210"/>
</dbReference>
<dbReference type="SUPFAM" id="SSF101148">
    <property type="entry name" value="Plant invertase/pectin methylesterase inhibitor"/>
    <property type="match status" value="1"/>
</dbReference>
<comment type="similarity">
    <text evidence="3">Belongs to the PMEI family.</text>
</comment>
<protein>
    <recommendedName>
        <fullName evidence="5">Pectinesterase inhibitor domain-containing protein</fullName>
    </recommendedName>
</protein>
<dbReference type="AlphaFoldDB" id="A0A8I6WMC2"/>
<evidence type="ECO:0000256" key="3">
    <source>
        <dbReference type="ARBA" id="ARBA00038471"/>
    </source>
</evidence>
<dbReference type="EnsemblPlants" id="HORVU.MOREX.r3.1HG0008410.1">
    <property type="protein sequence ID" value="HORVU.MOREX.r3.1HG0008410.1.CDS1"/>
    <property type="gene ID" value="HORVU.MOREX.r3.1HG0008410"/>
</dbReference>
<keyword evidence="4" id="KW-0472">Membrane</keyword>
<dbReference type="Proteomes" id="UP000011116">
    <property type="component" value="Chromosome 1H"/>
</dbReference>
<dbReference type="NCBIfam" id="TIGR01614">
    <property type="entry name" value="PME_inhib"/>
    <property type="match status" value="1"/>
</dbReference>
<dbReference type="Gramene" id="HORVU.MOREX.r3.1HG0008410.1">
    <property type="protein sequence ID" value="HORVU.MOREX.r3.1HG0008410.1.CDS1"/>
    <property type="gene ID" value="HORVU.MOREX.r3.1HG0008410"/>
</dbReference>
<dbReference type="CDD" id="cd15797">
    <property type="entry name" value="PMEI"/>
    <property type="match status" value="1"/>
</dbReference>
<sequence length="198" mass="20774">MYGTNTTTPIARRKLNTAMASTARSVGIILIVLIAMSFDIPATDAGATFLAKTCKKTTNPSLCLAVLRVDPKSASTTTVHDLASIALQIASDTADHNAEVIHNLAKDVQGTPEGGAFTICLGAYVDATNDLEIDARPGFDGGNYVDARNLVLGAKAVGDRCESAFKGIKKKSPVTNIDLQMTERCGVAGELIGLLIHK</sequence>
<evidence type="ECO:0000313" key="7">
    <source>
        <dbReference type="Proteomes" id="UP000011116"/>
    </source>
</evidence>
<organism evidence="6 7">
    <name type="scientific">Hordeum vulgare subsp. vulgare</name>
    <name type="common">Domesticated barley</name>
    <dbReference type="NCBI Taxonomy" id="112509"/>
    <lineage>
        <taxon>Eukaryota</taxon>
        <taxon>Viridiplantae</taxon>
        <taxon>Streptophyta</taxon>
        <taxon>Embryophyta</taxon>
        <taxon>Tracheophyta</taxon>
        <taxon>Spermatophyta</taxon>
        <taxon>Magnoliopsida</taxon>
        <taxon>Liliopsida</taxon>
        <taxon>Poales</taxon>
        <taxon>Poaceae</taxon>
        <taxon>BOP clade</taxon>
        <taxon>Pooideae</taxon>
        <taxon>Triticodae</taxon>
        <taxon>Triticeae</taxon>
        <taxon>Hordeinae</taxon>
        <taxon>Hordeum</taxon>
    </lineage>
</organism>
<reference evidence="6" key="2">
    <citation type="submission" date="2020-10" db="EMBL/GenBank/DDBJ databases">
        <authorList>
            <person name="Scholz U."/>
            <person name="Mascher M."/>
            <person name="Fiebig A."/>
        </authorList>
    </citation>
    <scope>NUCLEOTIDE SEQUENCE [LARGE SCALE GENOMIC DNA]</scope>
    <source>
        <strain evidence="6">cv. Morex</strain>
    </source>
</reference>
<feature type="transmembrane region" description="Helical" evidence="4">
    <location>
        <begin position="21"/>
        <end position="38"/>
    </location>
</feature>
<keyword evidence="4" id="KW-1133">Transmembrane helix</keyword>
<evidence type="ECO:0000313" key="6">
    <source>
        <dbReference type="EnsemblPlants" id="HORVU.MOREX.r3.1HG0008410.1.CDS1"/>
    </source>
</evidence>
<keyword evidence="4" id="KW-0812">Transmembrane</keyword>
<dbReference type="SMART" id="SM00856">
    <property type="entry name" value="PMEI"/>
    <property type="match status" value="1"/>
</dbReference>
<dbReference type="Gene3D" id="1.20.140.40">
    <property type="entry name" value="Invertase/pectin methylesterase inhibitor family protein"/>
    <property type="match status" value="1"/>
</dbReference>
<dbReference type="InterPro" id="IPR034086">
    <property type="entry name" value="PMEI_plant"/>
</dbReference>
<keyword evidence="1" id="KW-0732">Signal</keyword>
<dbReference type="PANTHER" id="PTHR35357">
    <property type="entry name" value="OS02G0537100 PROTEIN"/>
    <property type="match status" value="1"/>
</dbReference>
<reference evidence="7" key="1">
    <citation type="journal article" date="2012" name="Nature">
        <title>A physical, genetic and functional sequence assembly of the barley genome.</title>
        <authorList>
            <consortium name="The International Barley Genome Sequencing Consortium"/>
            <person name="Mayer K.F."/>
            <person name="Waugh R."/>
            <person name="Brown J.W."/>
            <person name="Schulman A."/>
            <person name="Langridge P."/>
            <person name="Platzer M."/>
            <person name="Fincher G.B."/>
            <person name="Muehlbauer G.J."/>
            <person name="Sato K."/>
            <person name="Close T.J."/>
            <person name="Wise R.P."/>
            <person name="Stein N."/>
        </authorList>
    </citation>
    <scope>NUCLEOTIDE SEQUENCE [LARGE SCALE GENOMIC DNA]</scope>
    <source>
        <strain evidence="7">cv. Morex</strain>
    </source>
</reference>
<dbReference type="InterPro" id="IPR006501">
    <property type="entry name" value="Pectinesterase_inhib_dom"/>
</dbReference>
<dbReference type="SMR" id="A0A8I6WMC2"/>
<evidence type="ECO:0000256" key="4">
    <source>
        <dbReference type="SAM" id="Phobius"/>
    </source>
</evidence>
<dbReference type="InterPro" id="IPR035513">
    <property type="entry name" value="Invertase/methylesterase_inhib"/>
</dbReference>
<keyword evidence="2" id="KW-1015">Disulfide bond</keyword>
<dbReference type="PANTHER" id="PTHR35357:SF8">
    <property type="entry name" value="OS01G0111000 PROTEIN"/>
    <property type="match status" value="1"/>
</dbReference>
<evidence type="ECO:0000259" key="5">
    <source>
        <dbReference type="SMART" id="SM00856"/>
    </source>
</evidence>
<dbReference type="GO" id="GO:0046910">
    <property type="term" value="F:pectinesterase inhibitor activity"/>
    <property type="evidence" value="ECO:0007669"/>
    <property type="project" value="InterPro"/>
</dbReference>
<reference evidence="6" key="3">
    <citation type="submission" date="2022-01" db="UniProtKB">
        <authorList>
            <consortium name="EnsemblPlants"/>
        </authorList>
    </citation>
    <scope>IDENTIFICATION</scope>
    <source>
        <strain evidence="6">subsp. vulgare</strain>
    </source>
</reference>
<evidence type="ECO:0000256" key="2">
    <source>
        <dbReference type="ARBA" id="ARBA00023157"/>
    </source>
</evidence>
<feature type="domain" description="Pectinesterase inhibitor" evidence="5">
    <location>
        <begin position="45"/>
        <end position="191"/>
    </location>
</feature>
<dbReference type="Pfam" id="PF04043">
    <property type="entry name" value="PMEI"/>
    <property type="match status" value="1"/>
</dbReference>
<name>A0A8I6WMC2_HORVV</name>
<proteinExistence type="inferred from homology"/>